<evidence type="ECO:0008006" key="4">
    <source>
        <dbReference type="Google" id="ProtNLM"/>
    </source>
</evidence>
<reference evidence="2 3" key="1">
    <citation type="journal article" date="2023" name="Plant Dis.">
        <title>First Report of Diplodia intermedia Causing Canker and Dieback Diseases on Apple Trees in Canada.</title>
        <authorList>
            <person name="Ellouze W."/>
            <person name="Ilyukhin E."/>
            <person name="Sulman M."/>
            <person name="Ali S."/>
        </authorList>
    </citation>
    <scope>NUCLEOTIDE SEQUENCE [LARGE SCALE GENOMIC DNA]</scope>
    <source>
        <strain evidence="2 3">M45-28</strain>
    </source>
</reference>
<accession>A0ABR3TMX8</accession>
<sequence>MSPSSSSLPKYSQLASLDESVGGEPHPKPSRIGRAATCVALGLLAFAATLLLLLALCTLLVVILPRILPPSSLEALRAISPAGSSSSSGSGTGAGTGYKAGTAQPCGSSPAEAEAAGCIFDVMTVSWLPAECYDGELTAQFIEDGPWTFYLSNSTLPEAPPHEREAIPSLDAVGRTTELMWTDRRFHVYHCIYGWKMMHRAVERGWKMESSLASYHHTEHCADTLANTTVPMDAVITRVDLSYPAC</sequence>
<keyword evidence="3" id="KW-1185">Reference proteome</keyword>
<dbReference type="PANTHER" id="PTHR35896">
    <property type="entry name" value="IG-LIKE DOMAIN-CONTAINING PROTEIN"/>
    <property type="match status" value="1"/>
</dbReference>
<proteinExistence type="predicted"/>
<gene>
    <name evidence="2" type="ORF">SLS58_006552</name>
</gene>
<keyword evidence="1" id="KW-0812">Transmembrane</keyword>
<organism evidence="2 3">
    <name type="scientific">Diplodia intermedia</name>
    <dbReference type="NCBI Taxonomy" id="856260"/>
    <lineage>
        <taxon>Eukaryota</taxon>
        <taxon>Fungi</taxon>
        <taxon>Dikarya</taxon>
        <taxon>Ascomycota</taxon>
        <taxon>Pezizomycotina</taxon>
        <taxon>Dothideomycetes</taxon>
        <taxon>Dothideomycetes incertae sedis</taxon>
        <taxon>Botryosphaeriales</taxon>
        <taxon>Botryosphaeriaceae</taxon>
        <taxon>Diplodia</taxon>
    </lineage>
</organism>
<dbReference type="InterPro" id="IPR053008">
    <property type="entry name" value="Phomopsin_biosynth_assoc"/>
</dbReference>
<dbReference type="EMBL" id="JAKEKT020000045">
    <property type="protein sequence ID" value="KAL1640936.1"/>
    <property type="molecule type" value="Genomic_DNA"/>
</dbReference>
<name>A0ABR3TMX8_9PEZI</name>
<protein>
    <recommendedName>
        <fullName evidence="4">Major facilitator superfamily transporter</fullName>
    </recommendedName>
</protein>
<evidence type="ECO:0000313" key="3">
    <source>
        <dbReference type="Proteomes" id="UP001521184"/>
    </source>
</evidence>
<feature type="transmembrane region" description="Helical" evidence="1">
    <location>
        <begin position="38"/>
        <end position="64"/>
    </location>
</feature>
<dbReference type="PANTHER" id="PTHR35896:SF3">
    <property type="entry name" value="MAJOR FACILITATOR SUPERFAMILY TRANSPORTER"/>
    <property type="match status" value="1"/>
</dbReference>
<keyword evidence="1" id="KW-0472">Membrane</keyword>
<comment type="caution">
    <text evidence="2">The sequence shown here is derived from an EMBL/GenBank/DDBJ whole genome shotgun (WGS) entry which is preliminary data.</text>
</comment>
<dbReference type="Proteomes" id="UP001521184">
    <property type="component" value="Unassembled WGS sequence"/>
</dbReference>
<evidence type="ECO:0000256" key="1">
    <source>
        <dbReference type="SAM" id="Phobius"/>
    </source>
</evidence>
<evidence type="ECO:0000313" key="2">
    <source>
        <dbReference type="EMBL" id="KAL1640936.1"/>
    </source>
</evidence>
<keyword evidence="1" id="KW-1133">Transmembrane helix</keyword>